<comment type="similarity">
    <text evidence="2">Belongs to the SusD family.</text>
</comment>
<keyword evidence="5" id="KW-0998">Cell outer membrane</keyword>
<comment type="subcellular location">
    <subcellularLocation>
        <location evidence="1">Cell outer membrane</location>
    </subcellularLocation>
</comment>
<evidence type="ECO:0000313" key="9">
    <source>
        <dbReference type="Proteomes" id="UP000061382"/>
    </source>
</evidence>
<keyword evidence="3" id="KW-0732">Signal</keyword>
<evidence type="ECO:0000259" key="6">
    <source>
        <dbReference type="Pfam" id="PF07980"/>
    </source>
</evidence>
<dbReference type="AlphaFoldDB" id="A0A0N7HWJ5"/>
<accession>A0A0N7HWJ5</accession>
<sequence length="505" mass="56369">MKKQLYTIALAVLTVIASSCQEDFLEEQPNQQLSLEQLREAAKTDPSLLTAFVDGIYSTMYQSGTGGTTNHDDFGQKGYDIYADMLSSDMVLAGTTYGWYSNIARYQATKDFTVNAAYQPWRYYYRIIFGANSLIELLGGNDATQTDAGRTHLMGQAKALRAYAYFYLTQFYSTGYGNGSEKILPIYNTTTVPAQPKSTAAEVYEFMVKDLDAAIVALQGFNRTAKLQVDQTVAKGLLSYVLAARGTQADLQRVVTLTNEIVATTPYRILNPNEVVAQFDAAGQITNRTTAGFNNVASPSWIWGVDLLPAYGLNLISWWGQVDVFTYSYAWAGDPKSIDKSLYDAIRTGDIRKGQFISTNLQPRNKFFAPNRVIGQQRQVETDYVYMRLEEFVLLNAEAKAKLGQESLAKDALKTLLSKRMTTAADYLYVDALSGQALLNEIHLQTRIELWGEGKSYLSLKRNKRTVTRGTNHLFEAGNSFAWNSDELTFEIPQAEILNNPVLSE</sequence>
<dbReference type="InterPro" id="IPR033985">
    <property type="entry name" value="SusD-like_N"/>
</dbReference>
<dbReference type="InterPro" id="IPR011990">
    <property type="entry name" value="TPR-like_helical_dom_sf"/>
</dbReference>
<feature type="domain" description="RagB/SusD" evidence="6">
    <location>
        <begin position="349"/>
        <end position="488"/>
    </location>
</feature>
<dbReference type="Proteomes" id="UP000061382">
    <property type="component" value="Chromosome"/>
</dbReference>
<proteinExistence type="inferred from homology"/>
<name>A0A0N7HWJ5_9BACT</name>
<keyword evidence="4" id="KW-0472">Membrane</keyword>
<organism evidence="8 9">
    <name type="scientific">Rufibacter tibetensis</name>
    <dbReference type="NCBI Taxonomy" id="512763"/>
    <lineage>
        <taxon>Bacteria</taxon>
        <taxon>Pseudomonadati</taxon>
        <taxon>Bacteroidota</taxon>
        <taxon>Cytophagia</taxon>
        <taxon>Cytophagales</taxon>
        <taxon>Hymenobacteraceae</taxon>
        <taxon>Rufibacter</taxon>
    </lineage>
</organism>
<evidence type="ECO:0000256" key="5">
    <source>
        <dbReference type="ARBA" id="ARBA00023237"/>
    </source>
</evidence>
<dbReference type="GO" id="GO:0009279">
    <property type="term" value="C:cell outer membrane"/>
    <property type="evidence" value="ECO:0007669"/>
    <property type="project" value="UniProtKB-SubCell"/>
</dbReference>
<dbReference type="OrthoDB" id="1100079at2"/>
<dbReference type="Pfam" id="PF14322">
    <property type="entry name" value="SusD-like_3"/>
    <property type="match status" value="1"/>
</dbReference>
<keyword evidence="9" id="KW-1185">Reference proteome</keyword>
<protein>
    <submittedName>
        <fullName evidence="8">Glycan metabolism protein RagB</fullName>
    </submittedName>
</protein>
<evidence type="ECO:0000256" key="2">
    <source>
        <dbReference type="ARBA" id="ARBA00006275"/>
    </source>
</evidence>
<dbReference type="InterPro" id="IPR012944">
    <property type="entry name" value="SusD_RagB_dom"/>
</dbReference>
<gene>
    <name evidence="8" type="ORF">DC20_11170</name>
</gene>
<feature type="domain" description="SusD-like N-terminal" evidence="7">
    <location>
        <begin position="99"/>
        <end position="219"/>
    </location>
</feature>
<dbReference type="RefSeq" id="WP_062543904.1">
    <property type="nucleotide sequence ID" value="NZ_CP012643.1"/>
</dbReference>
<evidence type="ECO:0000259" key="7">
    <source>
        <dbReference type="Pfam" id="PF14322"/>
    </source>
</evidence>
<dbReference type="EMBL" id="CP012643">
    <property type="protein sequence ID" value="ALI99424.1"/>
    <property type="molecule type" value="Genomic_DNA"/>
</dbReference>
<evidence type="ECO:0000256" key="1">
    <source>
        <dbReference type="ARBA" id="ARBA00004442"/>
    </source>
</evidence>
<reference evidence="8 9" key="1">
    <citation type="submission" date="2015-08" db="EMBL/GenBank/DDBJ databases">
        <title>Complete genome sequence of Rufibacter tibetensis strain 1351t, a radiation-resistant bacterium from tibet plateau.</title>
        <authorList>
            <person name="Dai J."/>
        </authorList>
    </citation>
    <scope>NUCLEOTIDE SEQUENCE [LARGE SCALE GENOMIC DNA]</scope>
    <source>
        <strain evidence="8 9">1351</strain>
    </source>
</reference>
<dbReference type="STRING" id="512763.DC20_11170"/>
<dbReference type="SUPFAM" id="SSF48452">
    <property type="entry name" value="TPR-like"/>
    <property type="match status" value="1"/>
</dbReference>
<dbReference type="KEGG" id="rti:DC20_11170"/>
<dbReference type="PATRIC" id="fig|512763.3.peg.2458"/>
<dbReference type="PROSITE" id="PS51257">
    <property type="entry name" value="PROKAR_LIPOPROTEIN"/>
    <property type="match status" value="1"/>
</dbReference>
<evidence type="ECO:0000313" key="8">
    <source>
        <dbReference type="EMBL" id="ALI99424.1"/>
    </source>
</evidence>
<dbReference type="Gene3D" id="1.25.40.390">
    <property type="match status" value="1"/>
</dbReference>
<dbReference type="Pfam" id="PF07980">
    <property type="entry name" value="SusD_RagB"/>
    <property type="match status" value="1"/>
</dbReference>
<evidence type="ECO:0000256" key="3">
    <source>
        <dbReference type="ARBA" id="ARBA00022729"/>
    </source>
</evidence>
<evidence type="ECO:0000256" key="4">
    <source>
        <dbReference type="ARBA" id="ARBA00023136"/>
    </source>
</evidence>